<dbReference type="STRING" id="472759.Nhal_1129"/>
<keyword evidence="6" id="KW-1185">Reference proteome</keyword>
<feature type="transmembrane region" description="Helical" evidence="1">
    <location>
        <begin position="447"/>
        <end position="464"/>
    </location>
</feature>
<dbReference type="AlphaFoldDB" id="D5BXZ5"/>
<dbReference type="KEGG" id="nhl:Nhal_1129"/>
<keyword evidence="1" id="KW-1133">Transmembrane helix</keyword>
<proteinExistence type="predicted"/>
<dbReference type="RefSeq" id="WP_013032190.1">
    <property type="nucleotide sequence ID" value="NC_013960.1"/>
</dbReference>
<evidence type="ECO:0000259" key="2">
    <source>
        <dbReference type="Pfam" id="PF01609"/>
    </source>
</evidence>
<keyword evidence="1" id="KW-0472">Membrane</keyword>
<dbReference type="Pfam" id="PF01609">
    <property type="entry name" value="DDE_Tnp_1"/>
    <property type="match status" value="1"/>
</dbReference>
<accession>D5BXZ5</accession>
<evidence type="ECO:0000313" key="4">
    <source>
        <dbReference type="EMBL" id="ADE14298.1"/>
    </source>
</evidence>
<name>D5BXZ5_NITHN</name>
<dbReference type="EMBL" id="CP001798">
    <property type="protein sequence ID" value="ADE15906.1"/>
    <property type="molecule type" value="Genomic_DNA"/>
</dbReference>
<feature type="domain" description="Transposase IS4-like" evidence="2">
    <location>
        <begin position="129"/>
        <end position="458"/>
    </location>
</feature>
<evidence type="ECO:0000256" key="1">
    <source>
        <dbReference type="SAM" id="Phobius"/>
    </source>
</evidence>
<dbReference type="EMBL" id="CP001798">
    <property type="protein sequence ID" value="ADE14298.1"/>
    <property type="molecule type" value="Genomic_DNA"/>
</dbReference>
<dbReference type="InterPro" id="IPR002559">
    <property type="entry name" value="Transposase_11"/>
</dbReference>
<reference evidence="6" key="2">
    <citation type="submission" date="2010-04" db="EMBL/GenBank/DDBJ databases">
        <title>Complete genome sequence of Nitrosococcus halophilus Nc4, a salt-adapted, aerobic obligate ammonia-oxidizing sulfur purple bacterium.</title>
        <authorList>
            <consortium name="US DOE Joint Genome Institute"/>
            <person name="Campbell M.A."/>
            <person name="Malfatti S.A."/>
            <person name="Chain P.S.G."/>
            <person name="Heidelberg J.F."/>
            <person name="Ward B.B."/>
            <person name="Klotz M.G."/>
        </authorList>
    </citation>
    <scope>NUCLEOTIDE SEQUENCE [LARGE SCALE GENOMIC DNA]</scope>
    <source>
        <strain evidence="6">Nc4</strain>
    </source>
</reference>
<dbReference type="PANTHER" id="PTHR34614:SF2">
    <property type="entry name" value="TRANSPOSASE IS4-LIKE DOMAIN-CONTAINING PROTEIN"/>
    <property type="match status" value="1"/>
</dbReference>
<keyword evidence="1" id="KW-0812">Transmembrane</keyword>
<dbReference type="InterPro" id="IPR047654">
    <property type="entry name" value="IS1634_transpos"/>
</dbReference>
<dbReference type="SUPFAM" id="SSF53098">
    <property type="entry name" value="Ribonuclease H-like"/>
    <property type="match status" value="1"/>
</dbReference>
<dbReference type="HOGENOM" id="CLU_034349_3_1_6"/>
<dbReference type="GO" id="GO:0003677">
    <property type="term" value="F:DNA binding"/>
    <property type="evidence" value="ECO:0007669"/>
    <property type="project" value="InterPro"/>
</dbReference>
<dbReference type="PANTHER" id="PTHR34614">
    <property type="match status" value="1"/>
</dbReference>
<dbReference type="NCBIfam" id="NF033559">
    <property type="entry name" value="transpos_IS1634"/>
    <property type="match status" value="1"/>
</dbReference>
<protein>
    <submittedName>
        <fullName evidence="5">Transposase IS4 family protein</fullName>
    </submittedName>
</protein>
<evidence type="ECO:0000313" key="6">
    <source>
        <dbReference type="Proteomes" id="UP000001844"/>
    </source>
</evidence>
<feature type="domain" description="DUF4277" evidence="3">
    <location>
        <begin position="6"/>
        <end position="113"/>
    </location>
</feature>
<dbReference type="InterPro" id="IPR025457">
    <property type="entry name" value="DUF4277"/>
</dbReference>
<dbReference type="KEGG" id="nhl:Nhal_2841"/>
<dbReference type="OrthoDB" id="5654337at2"/>
<dbReference type="GO" id="GO:0006313">
    <property type="term" value="P:DNA transposition"/>
    <property type="evidence" value="ECO:0007669"/>
    <property type="project" value="InterPro"/>
</dbReference>
<gene>
    <name evidence="4" type="ordered locus">Nhal_1129</name>
    <name evidence="5" type="ordered locus">Nhal_2841</name>
</gene>
<dbReference type="eggNOG" id="COG5421">
    <property type="taxonomic scope" value="Bacteria"/>
</dbReference>
<dbReference type="Pfam" id="PF14104">
    <property type="entry name" value="DUF4277"/>
    <property type="match status" value="1"/>
</dbReference>
<dbReference type="GO" id="GO:0004803">
    <property type="term" value="F:transposase activity"/>
    <property type="evidence" value="ECO:0007669"/>
    <property type="project" value="InterPro"/>
</dbReference>
<dbReference type="InterPro" id="IPR012337">
    <property type="entry name" value="RNaseH-like_sf"/>
</dbReference>
<evidence type="ECO:0000259" key="3">
    <source>
        <dbReference type="Pfam" id="PF14104"/>
    </source>
</evidence>
<sequence>MAEAYQSQTLDHLGLVASMFDELGLGEGLDEQIPQDREQRKVSVGQAVKALVLNGLGFVNQRLYLVPRFFENKPTERLMGPGVEPAHLNDDTLGRALDTLYAHDVTALYAVLSAQAAKRLGLEGRFGQLDSTSFHVDGDYNSAEEPQARVIHITRGYSRDHRPDLNQVVLNLMTEHQAGLPLFMQPLNGNSEDKAQFKQVVEAHLEQLCQASPLEYLVADSALYTQATLQSLGERKWITRVPATLKEAQRVLTSTPSEPMNVLDEDYRYQERVSTYADIEQRWLLVESTPARQRALKTVNRQVLKESGKEAQDFQRLCQQTFACSSDAQQALEQFQATLKFTTVEEGAVEALPAYDKPGRPATGQPPTTVRFRLRGALASAPQTREALLTRKSRFIVATNELDAHQLPPAELLTAYKQQSQVERGFRFMKDPLFLASSLFLKSPQRIMALMMVMTLSLLVYAALEYRMRQALTQHQQTFPDQKGQPTSKPTARWVFQCFVGIHVLIVQQSQTYVLNLHDHHRGLLAILGPPYETLYS</sequence>
<dbReference type="Proteomes" id="UP000001844">
    <property type="component" value="Chromosome"/>
</dbReference>
<evidence type="ECO:0000313" key="5">
    <source>
        <dbReference type="EMBL" id="ADE15906.1"/>
    </source>
</evidence>
<reference evidence="5" key="1">
    <citation type="submission" date="2009-10" db="EMBL/GenBank/DDBJ databases">
        <title>Complete genome sequence of Nitrosococcus halophilus Nc4, a salt-adapted, aerobic obligate ammonia-oxidizing sulfur purple bacterium.</title>
        <authorList>
            <consortium name="US DOE Joint Genome Institute"/>
            <person name="Campbell M.A."/>
            <person name="Malfatti S.A."/>
            <person name="Chain P.S.G."/>
            <person name="Heidelberg J.F."/>
            <person name="Ward N.L."/>
            <person name="Ward B.B."/>
            <person name="Klotz M.G."/>
        </authorList>
    </citation>
    <scope>NUCLEOTIDE SEQUENCE</scope>
    <source>
        <strain evidence="5">Nc 4</strain>
    </source>
</reference>
<organism evidence="5 6">
    <name type="scientific">Nitrosococcus halophilus (strain Nc4)</name>
    <dbReference type="NCBI Taxonomy" id="472759"/>
    <lineage>
        <taxon>Bacteria</taxon>
        <taxon>Pseudomonadati</taxon>
        <taxon>Pseudomonadota</taxon>
        <taxon>Gammaproteobacteria</taxon>
        <taxon>Chromatiales</taxon>
        <taxon>Chromatiaceae</taxon>
        <taxon>Nitrosococcus</taxon>
    </lineage>
</organism>